<dbReference type="EMBL" id="JQCR01000002">
    <property type="protein sequence ID" value="KGE19512.1"/>
    <property type="molecule type" value="Genomic_DNA"/>
</dbReference>
<dbReference type="AlphaFoldDB" id="A0A098MD70"/>
<proteinExistence type="predicted"/>
<dbReference type="eggNOG" id="ENOG5030655">
    <property type="taxonomic scope" value="Bacteria"/>
</dbReference>
<feature type="transmembrane region" description="Helical" evidence="1">
    <location>
        <begin position="29"/>
        <end position="50"/>
    </location>
</feature>
<keyword evidence="1" id="KW-1133">Transmembrane helix</keyword>
<dbReference type="STRING" id="268407.PWYN_09295"/>
<organism evidence="2 3">
    <name type="scientific">Paenibacillus wynnii</name>
    <dbReference type="NCBI Taxonomy" id="268407"/>
    <lineage>
        <taxon>Bacteria</taxon>
        <taxon>Bacillati</taxon>
        <taxon>Bacillota</taxon>
        <taxon>Bacilli</taxon>
        <taxon>Bacillales</taxon>
        <taxon>Paenibacillaceae</taxon>
        <taxon>Paenibacillus</taxon>
    </lineage>
</organism>
<evidence type="ECO:0000313" key="2">
    <source>
        <dbReference type="EMBL" id="KGE19512.1"/>
    </source>
</evidence>
<comment type="caution">
    <text evidence="2">The sequence shown here is derived from an EMBL/GenBank/DDBJ whole genome shotgun (WGS) entry which is preliminary data.</text>
</comment>
<dbReference type="Proteomes" id="UP000029734">
    <property type="component" value="Unassembled WGS sequence"/>
</dbReference>
<evidence type="ECO:0000313" key="3">
    <source>
        <dbReference type="Proteomes" id="UP000029734"/>
    </source>
</evidence>
<keyword evidence="1" id="KW-0812">Transmembrane</keyword>
<gene>
    <name evidence="2" type="ORF">PWYN_09295</name>
</gene>
<keyword evidence="1" id="KW-0472">Membrane</keyword>
<protein>
    <submittedName>
        <fullName evidence="2">Uncharacterized protein</fullName>
    </submittedName>
</protein>
<reference evidence="2 3" key="1">
    <citation type="submission" date="2014-08" db="EMBL/GenBank/DDBJ databases">
        <authorList>
            <person name="den Bakker H.C."/>
        </authorList>
    </citation>
    <scope>NUCLEOTIDE SEQUENCE [LARGE SCALE GENOMIC DNA]</scope>
    <source>
        <strain evidence="2 3">DSM 18334</strain>
    </source>
</reference>
<name>A0A098MD70_9BACL</name>
<keyword evidence="3" id="KW-1185">Reference proteome</keyword>
<reference evidence="2 3" key="2">
    <citation type="submission" date="2014-10" db="EMBL/GenBank/DDBJ databases">
        <title>Comparative genomics of the Paenibacillus odorifer group.</title>
        <authorList>
            <person name="Tsai Y.-C."/>
            <person name="Martin N."/>
            <person name="Korlach J."/>
            <person name="Wiedmann M."/>
        </authorList>
    </citation>
    <scope>NUCLEOTIDE SEQUENCE [LARGE SCALE GENOMIC DNA]</scope>
    <source>
        <strain evidence="2 3">DSM 18334</strain>
    </source>
</reference>
<accession>A0A098MD70</accession>
<sequence>MGIFIVLLYVGILWIDPYRLLKQGEKRDFYVCSALCFVSFSIAFALAMGWEIPSPSPWIVQWVGKLF</sequence>
<evidence type="ECO:0000256" key="1">
    <source>
        <dbReference type="SAM" id="Phobius"/>
    </source>
</evidence>